<dbReference type="KEGG" id="vg:24721738"/>
<accession>A0A0A0YVI3</accession>
<dbReference type="EMBL" id="KM236240">
    <property type="protein sequence ID" value="AIX12110.1"/>
    <property type="molecule type" value="Genomic_DNA"/>
</dbReference>
<proteinExistence type="predicted"/>
<dbReference type="RefSeq" id="YP_009146572.1">
    <property type="nucleotide sequence ID" value="NC_027331.1"/>
</dbReference>
<protein>
    <submittedName>
        <fullName evidence="1">Uncharacterized protein</fullName>
    </submittedName>
</protein>
<reference evidence="1 2" key="1">
    <citation type="journal article" date="2015" name="Genome Announc.">
        <title>Complete Genome Sequence of Citrobacter freundii Myophage Moon.</title>
        <authorList>
            <person name="Edwards G.B."/>
            <person name="Luna A.J."/>
            <person name="Hernandez A.C."/>
            <person name="Kuty Everett G.F."/>
        </authorList>
    </citation>
    <scope>NUCLEOTIDE SEQUENCE [LARGE SCALE GENOMIC DNA]</scope>
</reference>
<organism evidence="1 2">
    <name type="scientific">Citrobacter phage Moon</name>
    <dbReference type="NCBI Taxonomy" id="1540095"/>
    <lineage>
        <taxon>Viruses</taxon>
        <taxon>Duplodnaviria</taxon>
        <taxon>Heunggongvirae</taxon>
        <taxon>Uroviricota</taxon>
        <taxon>Caudoviricetes</taxon>
        <taxon>Pantevenvirales</taxon>
        <taxon>Straboviridae</taxon>
        <taxon>Tevenvirinae</taxon>
        <taxon>Moonvirus</taxon>
        <taxon>Moonvirus moon</taxon>
    </lineage>
</organism>
<dbReference type="Proteomes" id="UP000030323">
    <property type="component" value="Segment"/>
</dbReference>
<dbReference type="GeneID" id="24721738"/>
<evidence type="ECO:0000313" key="1">
    <source>
        <dbReference type="EMBL" id="AIX12110.1"/>
    </source>
</evidence>
<gene>
    <name evidence="1" type="ORF">CPT_Moon139</name>
</gene>
<sequence>MNIFVKDGYLSWENDYGTYDCCSVVYLQRVYNDPNYKPSLRSAAWILDQMKIDVKVNACGVWDHDNRDWKDVKENSPIDIELFIMQCRMRKTECC</sequence>
<evidence type="ECO:0000313" key="2">
    <source>
        <dbReference type="Proteomes" id="UP000030323"/>
    </source>
</evidence>
<keyword evidence="2" id="KW-1185">Reference proteome</keyword>
<name>A0A0A0YVI3_9CAUD</name>